<dbReference type="EMBL" id="FQYX01000002">
    <property type="protein sequence ID" value="SHI48781.1"/>
    <property type="molecule type" value="Genomic_DNA"/>
</dbReference>
<evidence type="ECO:0008006" key="3">
    <source>
        <dbReference type="Google" id="ProtNLM"/>
    </source>
</evidence>
<name>A0A1M6BJ81_9FLAO</name>
<dbReference type="PANTHER" id="PTHR41913:SF1">
    <property type="entry name" value="DUF1684 DOMAIN-CONTAINING PROTEIN"/>
    <property type="match status" value="1"/>
</dbReference>
<dbReference type="PROSITE" id="PS51257">
    <property type="entry name" value="PROKAR_LIPOPROTEIN"/>
    <property type="match status" value="1"/>
</dbReference>
<dbReference type="Proteomes" id="UP000184231">
    <property type="component" value="Unassembled WGS sequence"/>
</dbReference>
<sequence length="214" mass="24697">MWRLILLFLLITVSCKEKKYHDTAVKNTVVLQTEALSDVLQFQNKLNEEFKDPETSPLPDRIRKNFESLDFFAPDTLFRVTAVFARTPEALPFFMPTSTGRKSEEVVYGTVTFMLEGRKHQLEVYQNQELKGQEGFEDYLFLPFADITNGEETYSGGRYLDMRIPKTDTVVIDFNKAYNPYCAYNSKYSCPLVPKQNRLDVAILAGVKAFKKDK</sequence>
<accession>A0A1M6BJ81</accession>
<evidence type="ECO:0000313" key="2">
    <source>
        <dbReference type="Proteomes" id="UP000184231"/>
    </source>
</evidence>
<dbReference type="OrthoDB" id="5493262at2"/>
<dbReference type="InterPro" id="IPR012467">
    <property type="entry name" value="DUF1684"/>
</dbReference>
<reference evidence="1 2" key="1">
    <citation type="submission" date="2016-11" db="EMBL/GenBank/DDBJ databases">
        <authorList>
            <person name="Jaros S."/>
            <person name="Januszkiewicz K."/>
            <person name="Wedrychowicz H."/>
        </authorList>
    </citation>
    <scope>NUCLEOTIDE SEQUENCE [LARGE SCALE GENOMIC DNA]</scope>
    <source>
        <strain evidence="1 2">CGMCC 1.8863</strain>
    </source>
</reference>
<dbReference type="RefSeq" id="WP_072763033.1">
    <property type="nucleotide sequence ID" value="NZ_FQYX01000002.1"/>
</dbReference>
<organism evidence="1 2">
    <name type="scientific">Arenibacter nanhaiticus</name>
    <dbReference type="NCBI Taxonomy" id="558155"/>
    <lineage>
        <taxon>Bacteria</taxon>
        <taxon>Pseudomonadati</taxon>
        <taxon>Bacteroidota</taxon>
        <taxon>Flavobacteriia</taxon>
        <taxon>Flavobacteriales</taxon>
        <taxon>Flavobacteriaceae</taxon>
        <taxon>Arenibacter</taxon>
    </lineage>
</organism>
<gene>
    <name evidence="1" type="ORF">SAMN04487911_102224</name>
</gene>
<protein>
    <recommendedName>
        <fullName evidence="3">DUF1684 domain-containing protein</fullName>
    </recommendedName>
</protein>
<proteinExistence type="predicted"/>
<keyword evidence="2" id="KW-1185">Reference proteome</keyword>
<dbReference type="AlphaFoldDB" id="A0A1M6BJ81"/>
<dbReference type="PANTHER" id="PTHR41913">
    <property type="entry name" value="DUF1684 DOMAIN-CONTAINING PROTEIN"/>
    <property type="match status" value="1"/>
</dbReference>
<dbReference type="Pfam" id="PF07920">
    <property type="entry name" value="DUF1684"/>
    <property type="match status" value="1"/>
</dbReference>
<evidence type="ECO:0000313" key="1">
    <source>
        <dbReference type="EMBL" id="SHI48781.1"/>
    </source>
</evidence>